<dbReference type="GO" id="GO:0016491">
    <property type="term" value="F:oxidoreductase activity"/>
    <property type="evidence" value="ECO:0007669"/>
    <property type="project" value="UniProtKB-KW"/>
</dbReference>
<dbReference type="InterPro" id="IPR000674">
    <property type="entry name" value="Ald_Oxase/Xan_DH_a/b"/>
</dbReference>
<dbReference type="SUPFAM" id="SSF56003">
    <property type="entry name" value="Molybdenum cofactor-binding domain"/>
    <property type="match status" value="1"/>
</dbReference>
<evidence type="ECO:0000259" key="4">
    <source>
        <dbReference type="SMART" id="SM01008"/>
    </source>
</evidence>
<feature type="compositionally biased region" description="Low complexity" evidence="3">
    <location>
        <begin position="798"/>
        <end position="808"/>
    </location>
</feature>
<dbReference type="PANTHER" id="PTHR11908:SF132">
    <property type="entry name" value="ALDEHYDE OXIDASE 1-RELATED"/>
    <property type="match status" value="1"/>
</dbReference>
<name>A0AAE9Y8P2_9ACTN</name>
<dbReference type="Gene3D" id="3.30.365.10">
    <property type="entry name" value="Aldehyde oxidase/xanthine dehydrogenase, molybdopterin binding domain"/>
    <property type="match status" value="4"/>
</dbReference>
<dbReference type="InterPro" id="IPR036856">
    <property type="entry name" value="Ald_Oxase/Xan_DH_a/b_sf"/>
</dbReference>
<keyword evidence="1" id="KW-0500">Molybdenum</keyword>
<evidence type="ECO:0000256" key="3">
    <source>
        <dbReference type="SAM" id="MobiDB-lite"/>
    </source>
</evidence>
<keyword evidence="2" id="KW-0560">Oxidoreductase</keyword>
<dbReference type="InterPro" id="IPR037165">
    <property type="entry name" value="AldOxase/xan_DH_Mopterin-bd_sf"/>
</dbReference>
<dbReference type="SMART" id="SM01008">
    <property type="entry name" value="Ald_Xan_dh_C"/>
    <property type="match status" value="1"/>
</dbReference>
<dbReference type="GO" id="GO:0005506">
    <property type="term" value="F:iron ion binding"/>
    <property type="evidence" value="ECO:0007669"/>
    <property type="project" value="InterPro"/>
</dbReference>
<dbReference type="KEGG" id="ima:PO878_18685"/>
<organism evidence="5 6">
    <name type="scientific">Iamia majanohamensis</name>
    <dbReference type="NCBI Taxonomy" id="467976"/>
    <lineage>
        <taxon>Bacteria</taxon>
        <taxon>Bacillati</taxon>
        <taxon>Actinomycetota</taxon>
        <taxon>Acidimicrobiia</taxon>
        <taxon>Acidimicrobiales</taxon>
        <taxon>Iamiaceae</taxon>
        <taxon>Iamia</taxon>
    </lineage>
</organism>
<dbReference type="Pfam" id="PF02738">
    <property type="entry name" value="MoCoBD_1"/>
    <property type="match status" value="1"/>
</dbReference>
<evidence type="ECO:0000313" key="5">
    <source>
        <dbReference type="EMBL" id="WCO66528.1"/>
    </source>
</evidence>
<evidence type="ECO:0000313" key="6">
    <source>
        <dbReference type="Proteomes" id="UP001216390"/>
    </source>
</evidence>
<evidence type="ECO:0000256" key="1">
    <source>
        <dbReference type="ARBA" id="ARBA00022505"/>
    </source>
</evidence>
<dbReference type="InterPro" id="IPR046867">
    <property type="entry name" value="AldOxase/xan_DH_MoCoBD2"/>
</dbReference>
<dbReference type="PANTHER" id="PTHR11908">
    <property type="entry name" value="XANTHINE DEHYDROGENASE"/>
    <property type="match status" value="1"/>
</dbReference>
<proteinExistence type="predicted"/>
<dbReference type="Gene3D" id="3.90.1170.50">
    <property type="entry name" value="Aldehyde oxidase/xanthine dehydrogenase, a/b hammerhead"/>
    <property type="match status" value="1"/>
</dbReference>
<sequence>MTATEPRTDEATKVTGTRLLRKEDPALLTGEGRYTDDLQIPGALHMSVVRSPFAHARITSIDTADALASPGVVAVYTGADLADLWADQMPMAWQVTEDMHNPPHFPVTQDTARYVGDAVAVVLAESSVAARDAVDLVDVDYDPLPAVVDLEAALTDEVVIHESAGTNKAYTWDLEIDEAAVAKAFDEAAHTVTGHFVQQRLLPMPMEPRAVACVPEPFGGGLTLYSATQIPHILKVMTAVTLGMSEADIRVVAPSVGGGFGSKLEVYAEEMLCTALAHKLRRPVRWLEERSENAQATIHGRGQIQEIDLAADADGKVTGVRVRLLADMGAYLQLITPGIPLLGSFLYCGVYDIPAFSFTCTGVFTTMTPTDAYRGAGRPEATYAIERGMDLLAREVGVDPAEIRRRNYITHDQFPYTAVTGLEYDSGNHESAAQIALDMAGYDDLRAEQAKRREEGGTRHLGIGMSSYFEMCGLAPSRVLASLNYSAGGWESATVRMMPTGKVQVVSGATPHGQGHETSWSMIVADKLGVSPDDVEVLHSDTNTSPHGMDTYGSRSLPVGGVAVALACDQVIDKAKQIAAHQMEASADDLELSGGVFTVRGSPDKEMPMAAVAFEAFTAHDLPDGVEPNLTAQVTYDPPNFSWPFGTHVCAVEVDEETGAVEVRDYVAVDDCGTQINPMIVEGQVHGGIVQGLAQALFEEAVYDADGNLQAGSLAEYLVPAAPDVPPMRLGHSVTPSPTNSLGVKGVGEAGTIGAASTVINAVVDALSHKGVTEMRMPASPLHVWEALQAARGGDGEGLTAEGATDTAGADRDAPSDSLQADQGGAS</sequence>
<feature type="domain" description="Aldehyde oxidase/xanthine dehydrogenase a/b hammerhead" evidence="4">
    <location>
        <begin position="29"/>
        <end position="145"/>
    </location>
</feature>
<protein>
    <submittedName>
        <fullName evidence="5">Molybdopterin-dependent oxidoreductase</fullName>
    </submittedName>
</protein>
<feature type="region of interest" description="Disordered" evidence="3">
    <location>
        <begin position="793"/>
        <end position="827"/>
    </location>
</feature>
<gene>
    <name evidence="5" type="ORF">PO878_18685</name>
</gene>
<accession>A0AAE9Y8P2</accession>
<dbReference type="Pfam" id="PF20256">
    <property type="entry name" value="MoCoBD_2"/>
    <property type="match status" value="1"/>
</dbReference>
<dbReference type="Pfam" id="PF01315">
    <property type="entry name" value="Ald_Xan_dh_C"/>
    <property type="match status" value="1"/>
</dbReference>
<reference evidence="5" key="1">
    <citation type="submission" date="2023-01" db="EMBL/GenBank/DDBJ databases">
        <title>The diversity of Class Acidimicrobiia in South China Sea sediment environments and the proposal of Iamia marina sp. nov., a novel species of the genus Iamia.</title>
        <authorList>
            <person name="He Y."/>
            <person name="Tian X."/>
        </authorList>
    </citation>
    <scope>NUCLEOTIDE SEQUENCE</scope>
    <source>
        <strain evidence="5">DSM 19957</strain>
    </source>
</reference>
<dbReference type="InterPro" id="IPR008274">
    <property type="entry name" value="AldOxase/xan_DH_MoCoBD1"/>
</dbReference>
<dbReference type="SUPFAM" id="SSF54665">
    <property type="entry name" value="CO dehydrogenase molybdoprotein N-domain-like"/>
    <property type="match status" value="1"/>
</dbReference>
<dbReference type="InterPro" id="IPR016208">
    <property type="entry name" value="Ald_Oxase/xanthine_DH-like"/>
</dbReference>
<dbReference type="RefSeq" id="WP_272736051.1">
    <property type="nucleotide sequence ID" value="NZ_CP116942.1"/>
</dbReference>
<evidence type="ECO:0000256" key="2">
    <source>
        <dbReference type="ARBA" id="ARBA00023002"/>
    </source>
</evidence>
<keyword evidence="6" id="KW-1185">Reference proteome</keyword>
<dbReference type="EMBL" id="CP116942">
    <property type="protein sequence ID" value="WCO66528.1"/>
    <property type="molecule type" value="Genomic_DNA"/>
</dbReference>
<dbReference type="Proteomes" id="UP001216390">
    <property type="component" value="Chromosome"/>
</dbReference>
<dbReference type="AlphaFoldDB" id="A0AAE9Y8P2"/>